<dbReference type="InterPro" id="IPR015168">
    <property type="entry name" value="SsuA/THI5"/>
</dbReference>
<evidence type="ECO:0000313" key="3">
    <source>
        <dbReference type="Proteomes" id="UP000555546"/>
    </source>
</evidence>
<dbReference type="Proteomes" id="UP000555546">
    <property type="component" value="Unassembled WGS sequence"/>
</dbReference>
<dbReference type="SUPFAM" id="SSF53850">
    <property type="entry name" value="Periplasmic binding protein-like II"/>
    <property type="match status" value="1"/>
</dbReference>
<dbReference type="AlphaFoldDB" id="A0A7W9EN09"/>
<comment type="caution">
    <text evidence="2">The sequence shown here is derived from an EMBL/GenBank/DDBJ whole genome shotgun (WGS) entry which is preliminary data.</text>
</comment>
<gene>
    <name evidence="2" type="ORF">FHS76_003892</name>
</gene>
<keyword evidence="3" id="KW-1185">Reference proteome</keyword>
<accession>A0A7W9EN09</accession>
<dbReference type="PANTHER" id="PTHR30024:SF48">
    <property type="entry name" value="ABC TRANSPORTER SUBSTRATE-BINDING PROTEIN"/>
    <property type="match status" value="1"/>
</dbReference>
<dbReference type="Pfam" id="PF09084">
    <property type="entry name" value="NMT1"/>
    <property type="match status" value="1"/>
</dbReference>
<feature type="domain" description="SsuA/THI5-like" evidence="1">
    <location>
        <begin position="58"/>
        <end position="253"/>
    </location>
</feature>
<organism evidence="2 3">
    <name type="scientific">Brucella daejeonensis</name>
    <dbReference type="NCBI Taxonomy" id="659015"/>
    <lineage>
        <taxon>Bacteria</taxon>
        <taxon>Pseudomonadati</taxon>
        <taxon>Pseudomonadota</taxon>
        <taxon>Alphaproteobacteria</taxon>
        <taxon>Hyphomicrobiales</taxon>
        <taxon>Brucellaceae</taxon>
        <taxon>Brucella/Ochrobactrum group</taxon>
        <taxon>Brucella</taxon>
    </lineage>
</organism>
<dbReference type="PANTHER" id="PTHR30024">
    <property type="entry name" value="ALIPHATIC SULFONATES-BINDING PROTEIN-RELATED"/>
    <property type="match status" value="1"/>
</dbReference>
<dbReference type="Gene3D" id="3.40.190.10">
    <property type="entry name" value="Periplasmic binding protein-like II"/>
    <property type="match status" value="2"/>
</dbReference>
<dbReference type="RefSeq" id="WP_183656675.1">
    <property type="nucleotide sequence ID" value="NZ_JACIJG010000021.1"/>
</dbReference>
<name>A0A7W9EN09_9HYPH</name>
<evidence type="ECO:0000313" key="2">
    <source>
        <dbReference type="EMBL" id="MBB5703977.1"/>
    </source>
</evidence>
<dbReference type="EMBL" id="JACIJG010000021">
    <property type="protein sequence ID" value="MBB5703977.1"/>
    <property type="molecule type" value="Genomic_DNA"/>
</dbReference>
<proteinExistence type="predicted"/>
<sequence>MGWIKNGSARMVGLVVLLLVWVSGFQAVAAETVRVGILKFGTVNWELDVMKHHKLDEKNGIVVDPVFFAGEDAAGVALMAGSVDMIVSDWLWVSRERAMGGDLTMTPYSTATGALMVPKDSPIKSLADLRGRKIGVAGGPLDKSWLFLQGMARQGSSRDLATDNEIAYGAAPLLAEKARQGELDAVLNFWQYCARLEAAGFRRLVSSGEAIEALGASGPVSSLGYIFHDAWAKAHPDAVTGFIQASADAKAIMASSDVEWDRLAPVVKADGGDLTVLRDRYREGIPSRTVAQEEQDAEKLYAVLMKLGGEKLVGPSPKLMPGTFWGTGG</sequence>
<evidence type="ECO:0000259" key="1">
    <source>
        <dbReference type="Pfam" id="PF09084"/>
    </source>
</evidence>
<reference evidence="2 3" key="1">
    <citation type="submission" date="2020-08" db="EMBL/GenBank/DDBJ databases">
        <title>Genomic Encyclopedia of Type Strains, Phase IV (KMG-IV): sequencing the most valuable type-strain genomes for metagenomic binning, comparative biology and taxonomic classification.</title>
        <authorList>
            <person name="Goeker M."/>
        </authorList>
    </citation>
    <scope>NUCLEOTIDE SEQUENCE [LARGE SCALE GENOMIC DNA]</scope>
    <source>
        <strain evidence="2 3">DSM 26944</strain>
    </source>
</reference>
<protein>
    <submittedName>
        <fullName evidence="2">NitT/TauT family transport system substrate-binding protein</fullName>
    </submittedName>
</protein>